<evidence type="ECO:0000313" key="2">
    <source>
        <dbReference type="EMBL" id="SIT53066.1"/>
    </source>
</evidence>
<evidence type="ECO:0000313" key="3">
    <source>
        <dbReference type="Proteomes" id="UP000188388"/>
    </source>
</evidence>
<reference evidence="3" key="1">
    <citation type="submission" date="2017-01" db="EMBL/GenBank/DDBJ databases">
        <authorList>
            <person name="Brunel B."/>
        </authorList>
    </citation>
    <scope>NUCLEOTIDE SEQUENCE [LARGE SCALE GENOMIC DNA]</scope>
</reference>
<sequence length="119" mass="12460">MYRYIAFAALCMAATPAHAGELGAMKAESIDLAGFLGVVYYTPQEDGYRVVTTIAQGEAGLPVRFVATLTENQIVAVSVPGKLGESDQIIEISRVGGKLVVSPHPIDGIVVSSPKLAVD</sequence>
<gene>
    <name evidence="2" type="ORF">BQ8794_10436</name>
</gene>
<dbReference type="RefSeq" id="WP_077372311.1">
    <property type="nucleotide sequence ID" value="NZ_FTPD01000001.1"/>
</dbReference>
<feature type="chain" id="PRO_5013226815" evidence="1">
    <location>
        <begin position="20"/>
        <end position="119"/>
    </location>
</feature>
<feature type="signal peptide" evidence="1">
    <location>
        <begin position="1"/>
        <end position="19"/>
    </location>
</feature>
<proteinExistence type="predicted"/>
<evidence type="ECO:0000256" key="1">
    <source>
        <dbReference type="SAM" id="SignalP"/>
    </source>
</evidence>
<keyword evidence="1" id="KW-0732">Signal</keyword>
<name>A0A1R3V1H4_9HYPH</name>
<dbReference type="AlphaFoldDB" id="A0A1R3V1H4"/>
<accession>A0A1R3V1H4</accession>
<dbReference type="EMBL" id="FTPD01000001">
    <property type="protein sequence ID" value="SIT53066.1"/>
    <property type="molecule type" value="Genomic_DNA"/>
</dbReference>
<dbReference type="Proteomes" id="UP000188388">
    <property type="component" value="Unassembled WGS sequence"/>
</dbReference>
<keyword evidence="3" id="KW-1185">Reference proteome</keyword>
<organism evidence="2 3">
    <name type="scientific">Mesorhizobium prunaredense</name>
    <dbReference type="NCBI Taxonomy" id="1631249"/>
    <lineage>
        <taxon>Bacteria</taxon>
        <taxon>Pseudomonadati</taxon>
        <taxon>Pseudomonadota</taxon>
        <taxon>Alphaproteobacteria</taxon>
        <taxon>Hyphomicrobiales</taxon>
        <taxon>Phyllobacteriaceae</taxon>
        <taxon>Mesorhizobium</taxon>
    </lineage>
</organism>
<protein>
    <submittedName>
        <fullName evidence="2">Uncharacterized protein</fullName>
    </submittedName>
</protein>